<dbReference type="PANTHER" id="PTHR16079">
    <property type="entry name" value="UBIQUITIN LIGASE PROTEIN CHFR"/>
    <property type="match status" value="1"/>
</dbReference>
<dbReference type="PROSITE" id="PS00518">
    <property type="entry name" value="ZF_RING_1"/>
    <property type="match status" value="1"/>
</dbReference>
<evidence type="ECO:0000256" key="1">
    <source>
        <dbReference type="ARBA" id="ARBA00022723"/>
    </source>
</evidence>
<feature type="compositionally biased region" description="Basic and acidic residues" evidence="5">
    <location>
        <begin position="92"/>
        <end position="103"/>
    </location>
</feature>
<dbReference type="InterPro" id="IPR013083">
    <property type="entry name" value="Znf_RING/FYVE/PHD"/>
</dbReference>
<accession>A0A6H0Y085</accession>
<dbReference type="Gene3D" id="3.30.40.10">
    <property type="entry name" value="Zinc/RING finger domain, C3HC4 (zinc finger)"/>
    <property type="match status" value="1"/>
</dbReference>
<gene>
    <name evidence="7" type="ORF">AMS68_005940</name>
</gene>
<feature type="region of interest" description="Disordered" evidence="5">
    <location>
        <begin position="245"/>
        <end position="283"/>
    </location>
</feature>
<evidence type="ECO:0000256" key="5">
    <source>
        <dbReference type="SAM" id="MobiDB-lite"/>
    </source>
</evidence>
<evidence type="ECO:0000313" key="7">
    <source>
        <dbReference type="EMBL" id="QIX00423.1"/>
    </source>
</evidence>
<dbReference type="GO" id="GO:0005634">
    <property type="term" value="C:nucleus"/>
    <property type="evidence" value="ECO:0007669"/>
    <property type="project" value="TreeGrafter"/>
</dbReference>
<feature type="domain" description="RING-type" evidence="6">
    <location>
        <begin position="13"/>
        <end position="65"/>
    </location>
</feature>
<dbReference type="Proteomes" id="UP000503462">
    <property type="component" value="Chromosome 4"/>
</dbReference>
<feature type="compositionally biased region" description="Basic and acidic residues" evidence="5">
    <location>
        <begin position="158"/>
        <end position="184"/>
    </location>
</feature>
<dbReference type="InterPro" id="IPR001841">
    <property type="entry name" value="Znf_RING"/>
</dbReference>
<evidence type="ECO:0000259" key="6">
    <source>
        <dbReference type="PROSITE" id="PS50089"/>
    </source>
</evidence>
<sequence length="323" mass="36513">MSSTIDLEKELTCSICTDVFFQPLTLLDCLHTFCGSCLKEWFSWQAASATHNSRNATPYTCPSCRAPVRAARPNANVTTLLDMYLQANPSKGKTDEEKAEMRKNYTPGDDVIPPVEVHAESEGSEDERLMDDVRQMSVADLNPAVEANRRDNRRHRRERDIHADSRRRDAANARRRQEAVERNVAHQPSLRSLLSASTDDPAEVREIIQSIMSSGVLDGIDLEALTAEQEDELTEHIIAAVHRRQAAYSRDSRDAEPGARARPSTVERSSNRSTPPRNRQPVSGPHLIEQWLQDSAQATRQLLNVESRLRLNRAPIYQIRLQR</sequence>
<dbReference type="GO" id="GO:0008270">
    <property type="term" value="F:zinc ion binding"/>
    <property type="evidence" value="ECO:0007669"/>
    <property type="project" value="UniProtKB-KW"/>
</dbReference>
<proteinExistence type="predicted"/>
<dbReference type="SMART" id="SM00184">
    <property type="entry name" value="RING"/>
    <property type="match status" value="1"/>
</dbReference>
<keyword evidence="2 4" id="KW-0863">Zinc-finger</keyword>
<dbReference type="GO" id="GO:0016567">
    <property type="term" value="P:protein ubiquitination"/>
    <property type="evidence" value="ECO:0007669"/>
    <property type="project" value="TreeGrafter"/>
</dbReference>
<keyword evidence="8" id="KW-1185">Reference proteome</keyword>
<protein>
    <recommendedName>
        <fullName evidence="6">RING-type domain-containing protein</fullName>
    </recommendedName>
</protein>
<dbReference type="PROSITE" id="PS50089">
    <property type="entry name" value="ZF_RING_2"/>
    <property type="match status" value="1"/>
</dbReference>
<reference evidence="7 8" key="1">
    <citation type="journal article" date="2016" name="Sci. Rep.">
        <title>Peltaster fructicola genome reveals evolution from an invasive phytopathogen to an ectophytic parasite.</title>
        <authorList>
            <person name="Xu C."/>
            <person name="Chen H."/>
            <person name="Gleason M.L."/>
            <person name="Xu J.R."/>
            <person name="Liu H."/>
            <person name="Zhang R."/>
            <person name="Sun G."/>
        </authorList>
    </citation>
    <scope>NUCLEOTIDE SEQUENCE [LARGE SCALE GENOMIC DNA]</scope>
    <source>
        <strain evidence="7 8">LNHT1506</strain>
    </source>
</reference>
<dbReference type="Pfam" id="PF13445">
    <property type="entry name" value="zf-RING_UBOX"/>
    <property type="match status" value="1"/>
</dbReference>
<evidence type="ECO:0000256" key="2">
    <source>
        <dbReference type="ARBA" id="ARBA00022771"/>
    </source>
</evidence>
<keyword evidence="1" id="KW-0479">Metal-binding</keyword>
<dbReference type="InterPro" id="IPR027370">
    <property type="entry name" value="Znf-RING_euk"/>
</dbReference>
<dbReference type="SUPFAM" id="SSF57850">
    <property type="entry name" value="RING/U-box"/>
    <property type="match status" value="1"/>
</dbReference>
<dbReference type="EMBL" id="CP051142">
    <property type="protein sequence ID" value="QIX00423.1"/>
    <property type="molecule type" value="Genomic_DNA"/>
</dbReference>
<evidence type="ECO:0000256" key="3">
    <source>
        <dbReference type="ARBA" id="ARBA00022833"/>
    </source>
</evidence>
<dbReference type="PANTHER" id="PTHR16079:SF4">
    <property type="entry name" value="E3 UBIQUITIN-PROTEIN LIGASE CHFR"/>
    <property type="match status" value="1"/>
</dbReference>
<name>A0A6H0Y085_9PEZI</name>
<feature type="compositionally biased region" description="Basic and acidic residues" evidence="5">
    <location>
        <begin position="117"/>
        <end position="134"/>
    </location>
</feature>
<feature type="region of interest" description="Disordered" evidence="5">
    <location>
        <begin position="90"/>
        <end position="186"/>
    </location>
</feature>
<dbReference type="GO" id="GO:0004842">
    <property type="term" value="F:ubiquitin-protein transferase activity"/>
    <property type="evidence" value="ECO:0007669"/>
    <property type="project" value="TreeGrafter"/>
</dbReference>
<evidence type="ECO:0000313" key="8">
    <source>
        <dbReference type="Proteomes" id="UP000503462"/>
    </source>
</evidence>
<keyword evidence="3" id="KW-0862">Zinc</keyword>
<evidence type="ECO:0000256" key="4">
    <source>
        <dbReference type="PROSITE-ProRule" id="PRU00175"/>
    </source>
</evidence>
<dbReference type="GO" id="GO:0006511">
    <property type="term" value="P:ubiquitin-dependent protein catabolic process"/>
    <property type="evidence" value="ECO:0007669"/>
    <property type="project" value="TreeGrafter"/>
</dbReference>
<organism evidence="7 8">
    <name type="scientific">Peltaster fructicola</name>
    <dbReference type="NCBI Taxonomy" id="286661"/>
    <lineage>
        <taxon>Eukaryota</taxon>
        <taxon>Fungi</taxon>
        <taxon>Dikarya</taxon>
        <taxon>Ascomycota</taxon>
        <taxon>Pezizomycotina</taxon>
        <taxon>Dothideomycetes</taxon>
        <taxon>Dothideomycetes incertae sedis</taxon>
        <taxon>Peltaster</taxon>
    </lineage>
</organism>
<feature type="compositionally biased region" description="Basic and acidic residues" evidence="5">
    <location>
        <begin position="250"/>
        <end position="259"/>
    </location>
</feature>
<dbReference type="AlphaFoldDB" id="A0A6H0Y085"/>
<dbReference type="InterPro" id="IPR052256">
    <property type="entry name" value="E3_ubiquitin-ligase_CHFR"/>
</dbReference>
<dbReference type="InterPro" id="IPR017907">
    <property type="entry name" value="Znf_RING_CS"/>
</dbReference>
<dbReference type="OrthoDB" id="1305878at2759"/>